<sequence length="595" mass="66176">MTDVVISKILNQVSFKVDNKSWKDAQNKIKRLAGMWHKSSQGFSKAMEQGRRASTLQAKATDRQTRTELKAYRNRKTTIKADQIRHGDLIKSNIDFRKQLQKTNWEFLKGSLSAKERAATIGALTKQYRSLNQQASRYNQSSKALGAIKSVRQGVSSVTRLGVAAGVAGVVGGGAIAHNQFNKVKGEGQQYEQLTIGLMNTFQGRAKEVSDTIARMANENGSGLIDLGNNLIEFVSLMRPLGVSVDDAIKKFQQTQDAMQSYGIGGERAAGFQQQLTQALDQGTLDSFKEAFAWAPQLRGDLLAYVEKEMKIKPKDFMANLTNGKYSLKDTWFKFLNANSNKYASMSSKFKQSSMADDTRSSNALSLAIYRVFESSGFKDAMKFANKIVLSWATTLENNSDKIGQVFGNLFRIASELGDGAFKSLSNWLSELTAEDIRTYFKNAKTSISEFLSALKLLAQFINSILPDYFIQNKQSTSVSDSDRNKYDADVYGKAYVEQERRLLNSGLDPSAAARGAEKFALSQALRVQQPTFKAPSFEDNLVSSRVIRSQPQPSNFSGKLSLKIDTEVNKKGFADFVDYRIQDNNMQTINLLSD</sequence>
<name>A0AA42VBB7_AERCA</name>
<dbReference type="EMBL" id="JAOCFT010000001">
    <property type="protein sequence ID" value="MDH1898005.1"/>
    <property type="molecule type" value="Genomic_DNA"/>
</dbReference>
<proteinExistence type="predicted"/>
<comment type="caution">
    <text evidence="1">The sequence shown here is derived from an EMBL/GenBank/DDBJ whole genome shotgun (WGS) entry which is preliminary data.</text>
</comment>
<evidence type="ECO:0000313" key="2">
    <source>
        <dbReference type="Proteomes" id="UP001160758"/>
    </source>
</evidence>
<dbReference type="AlphaFoldDB" id="A0AA42VBB7"/>
<gene>
    <name evidence="1" type="ORF">N5I07_10550</name>
</gene>
<dbReference type="Proteomes" id="UP001160758">
    <property type="component" value="Unassembled WGS sequence"/>
</dbReference>
<reference evidence="1" key="1">
    <citation type="submission" date="2022-09" db="EMBL/GenBank/DDBJ databases">
        <title>Intensive care unit water sources are persistently colonized with multi-drug resistant bacteria and are the site of extensive horizontal gene transfer of antibiotic resistance genes.</title>
        <authorList>
            <person name="Diorio-Toth L."/>
        </authorList>
    </citation>
    <scope>NUCLEOTIDE SEQUENCE</scope>
    <source>
        <strain evidence="1">GD03796</strain>
    </source>
</reference>
<evidence type="ECO:0000313" key="1">
    <source>
        <dbReference type="EMBL" id="MDH1898005.1"/>
    </source>
</evidence>
<organism evidence="1 2">
    <name type="scientific">Aeromonas caviae</name>
    <name type="common">Aeromonas punctata</name>
    <dbReference type="NCBI Taxonomy" id="648"/>
    <lineage>
        <taxon>Bacteria</taxon>
        <taxon>Pseudomonadati</taxon>
        <taxon>Pseudomonadota</taxon>
        <taxon>Gammaproteobacteria</taxon>
        <taxon>Aeromonadales</taxon>
        <taxon>Aeromonadaceae</taxon>
        <taxon>Aeromonas</taxon>
    </lineage>
</organism>
<protein>
    <submittedName>
        <fullName evidence="1">Uncharacterized protein</fullName>
    </submittedName>
</protein>
<accession>A0AA42VBB7</accession>
<dbReference type="RefSeq" id="WP_279981389.1">
    <property type="nucleotide sequence ID" value="NZ_JAOCFT010000001.1"/>
</dbReference>